<dbReference type="KEGG" id="abaw:D5400_14220"/>
<dbReference type="InterPro" id="IPR015927">
    <property type="entry name" value="Peptidase_S24_S26A/B/C"/>
</dbReference>
<dbReference type="EMBL" id="CP032509">
    <property type="protein sequence ID" value="AZN72278.1"/>
    <property type="molecule type" value="Genomic_DNA"/>
</dbReference>
<dbReference type="CDD" id="cd06529">
    <property type="entry name" value="S24_LexA-like"/>
    <property type="match status" value="1"/>
</dbReference>
<evidence type="ECO:0000259" key="1">
    <source>
        <dbReference type="Pfam" id="PF00717"/>
    </source>
</evidence>
<dbReference type="Gene3D" id="2.10.109.10">
    <property type="entry name" value="Umud Fragment, subunit A"/>
    <property type="match status" value="1"/>
</dbReference>
<protein>
    <submittedName>
        <fullName evidence="2">S24 family peptidase</fullName>
    </submittedName>
</protein>
<evidence type="ECO:0000313" key="3">
    <source>
        <dbReference type="Proteomes" id="UP000268192"/>
    </source>
</evidence>
<gene>
    <name evidence="2" type="ORF">D5400_14220</name>
</gene>
<accession>A0A3Q8XPG6</accession>
<reference evidence="2 3" key="1">
    <citation type="submission" date="2018-09" db="EMBL/GenBank/DDBJ databases">
        <title>Marinorhizobium profundi gen. nov., sp. nov., isolated from a deep-sea sediment sample from the New Britain Trench and proposal of Marinorhizobiaceae fam. nov. in the order Rhizobiales of the class Alphaproteobacteria.</title>
        <authorList>
            <person name="Cao J."/>
        </authorList>
    </citation>
    <scope>NUCLEOTIDE SEQUENCE [LARGE SCALE GENOMIC DNA]</scope>
    <source>
        <strain evidence="2 3">WS11</strain>
    </source>
</reference>
<name>A0A3Q8XPG6_9HYPH</name>
<organism evidence="2 3">
    <name type="scientific">Georhizobium profundi</name>
    <dbReference type="NCBI Taxonomy" id="2341112"/>
    <lineage>
        <taxon>Bacteria</taxon>
        <taxon>Pseudomonadati</taxon>
        <taxon>Pseudomonadota</taxon>
        <taxon>Alphaproteobacteria</taxon>
        <taxon>Hyphomicrobiales</taxon>
        <taxon>Rhizobiaceae</taxon>
        <taxon>Georhizobium</taxon>
    </lineage>
</organism>
<feature type="domain" description="Peptidase S24/S26A/S26B/S26C" evidence="1">
    <location>
        <begin position="65"/>
        <end position="197"/>
    </location>
</feature>
<dbReference type="InterPro" id="IPR039418">
    <property type="entry name" value="LexA-like"/>
</dbReference>
<dbReference type="AlphaFoldDB" id="A0A3Q8XPG6"/>
<keyword evidence="3" id="KW-1185">Reference proteome</keyword>
<sequence length="203" mass="22845">MNMKQASLAAGRGETFVRDLLQRDRAPSIENFLALAKIVDRPVSYLLGEEGTAFEPGLRRVEVAAHVQAGHFAESWEWEETDRYAVMVPDLPELRNLRLYAAETRGPSMNRRYAEKTVIVFNSVIEAHEEPIPGKRYVVERKRPGGEAEHTVKLLQADADGNLWLMPESEDPRFQAPISVNDGTDTEDVVTIIGRVVFAVTRE</sequence>
<dbReference type="SUPFAM" id="SSF51306">
    <property type="entry name" value="LexA/Signal peptidase"/>
    <property type="match status" value="1"/>
</dbReference>
<dbReference type="Pfam" id="PF00717">
    <property type="entry name" value="Peptidase_S24"/>
    <property type="match status" value="1"/>
</dbReference>
<proteinExistence type="predicted"/>
<dbReference type="InterPro" id="IPR036286">
    <property type="entry name" value="LexA/Signal_pep-like_sf"/>
</dbReference>
<dbReference type="Proteomes" id="UP000268192">
    <property type="component" value="Chromosome"/>
</dbReference>
<evidence type="ECO:0000313" key="2">
    <source>
        <dbReference type="EMBL" id="AZN72278.1"/>
    </source>
</evidence>